<name>A0ABU5I3U5_9HYPH</name>
<dbReference type="RefSeq" id="WP_322187584.1">
    <property type="nucleotide sequence ID" value="NZ_JAXLPB010000004.1"/>
</dbReference>
<reference evidence="1 2" key="1">
    <citation type="submission" date="2023-12" db="EMBL/GenBank/DDBJ databases">
        <title>Description of Novel Strain Fulvimarina sp. 2208YS6-2-32 isolated from Uroteuthis (Photololigo) edulis.</title>
        <authorList>
            <person name="Park J.-S."/>
        </authorList>
    </citation>
    <scope>NUCLEOTIDE SEQUENCE [LARGE SCALE GENOMIC DNA]</scope>
    <source>
        <strain evidence="1 2">2208YS6-2-32</strain>
    </source>
</reference>
<dbReference type="InterPro" id="IPR009945">
    <property type="entry name" value="ATPase_inh_sub_z"/>
</dbReference>
<keyword evidence="2" id="KW-1185">Reference proteome</keyword>
<dbReference type="Pfam" id="PF07345">
    <property type="entry name" value="ATPaseInh_sub_z"/>
    <property type="match status" value="1"/>
</dbReference>
<comment type="caution">
    <text evidence="1">The sequence shown here is derived from an EMBL/GenBank/DDBJ whole genome shotgun (WGS) entry which is preliminary data.</text>
</comment>
<accession>A0ABU5I3U5</accession>
<dbReference type="Gene3D" id="1.10.790.20">
    <property type="entry name" value="Domain of unknown function DUF1476"/>
    <property type="match status" value="1"/>
</dbReference>
<dbReference type="EMBL" id="JAXLPB010000004">
    <property type="protein sequence ID" value="MDY8110056.1"/>
    <property type="molecule type" value="Genomic_DNA"/>
</dbReference>
<proteinExistence type="predicted"/>
<evidence type="ECO:0000313" key="1">
    <source>
        <dbReference type="EMBL" id="MDY8110056.1"/>
    </source>
</evidence>
<organism evidence="1 2">
    <name type="scientific">Fulvimarina uroteuthidis</name>
    <dbReference type="NCBI Taxonomy" id="3098149"/>
    <lineage>
        <taxon>Bacteria</taxon>
        <taxon>Pseudomonadati</taxon>
        <taxon>Pseudomonadota</taxon>
        <taxon>Alphaproteobacteria</taxon>
        <taxon>Hyphomicrobiales</taxon>
        <taxon>Aurantimonadaceae</taxon>
        <taxon>Fulvimarina</taxon>
    </lineage>
</organism>
<evidence type="ECO:0000313" key="2">
    <source>
        <dbReference type="Proteomes" id="UP001294412"/>
    </source>
</evidence>
<dbReference type="PIRSF" id="PIRSF031780">
    <property type="entry name" value="UCP031780"/>
    <property type="match status" value="1"/>
</dbReference>
<gene>
    <name evidence="1" type="ORF">U0C82_12990</name>
</gene>
<dbReference type="InterPro" id="IPR038293">
    <property type="entry name" value="ATPase_inh_sub_z_sf"/>
</dbReference>
<sequence>MTMADRERDFENRFIHDQELKFRIRARRNKLAGLWAAGIIGKTGADANAYAQEIVRVDFEKPGDDDVFEHLRDDLAKAGSDLSDADIRAKLVELLQQAEREVMAE</sequence>
<dbReference type="Proteomes" id="UP001294412">
    <property type="component" value="Unassembled WGS sequence"/>
</dbReference>
<protein>
    <submittedName>
        <fullName evidence="1">DUF1476 domain-containing protein</fullName>
    </submittedName>
</protein>